<protein>
    <submittedName>
        <fullName evidence="2">Uncharacterized protein</fullName>
    </submittedName>
</protein>
<keyword evidence="1" id="KW-0472">Membrane</keyword>
<keyword evidence="1" id="KW-0812">Transmembrane</keyword>
<name>A0A164J994_9CRUS</name>
<evidence type="ECO:0000256" key="1">
    <source>
        <dbReference type="SAM" id="Phobius"/>
    </source>
</evidence>
<feature type="transmembrane region" description="Helical" evidence="1">
    <location>
        <begin position="20"/>
        <end position="37"/>
    </location>
</feature>
<proteinExistence type="predicted"/>
<dbReference type="EMBL" id="LRGB01005290">
    <property type="protein sequence ID" value="KZS02117.1"/>
    <property type="molecule type" value="Genomic_DNA"/>
</dbReference>
<gene>
    <name evidence="2" type="ORF">APZ42_000977</name>
</gene>
<keyword evidence="3" id="KW-1185">Reference proteome</keyword>
<dbReference type="AlphaFoldDB" id="A0A164J994"/>
<comment type="caution">
    <text evidence="2">The sequence shown here is derived from an EMBL/GenBank/DDBJ whole genome shotgun (WGS) entry which is preliminary data.</text>
</comment>
<organism evidence="2 3">
    <name type="scientific">Daphnia magna</name>
    <dbReference type="NCBI Taxonomy" id="35525"/>
    <lineage>
        <taxon>Eukaryota</taxon>
        <taxon>Metazoa</taxon>
        <taxon>Ecdysozoa</taxon>
        <taxon>Arthropoda</taxon>
        <taxon>Crustacea</taxon>
        <taxon>Branchiopoda</taxon>
        <taxon>Diplostraca</taxon>
        <taxon>Cladocera</taxon>
        <taxon>Anomopoda</taxon>
        <taxon>Daphniidae</taxon>
        <taxon>Daphnia</taxon>
    </lineage>
</organism>
<keyword evidence="1" id="KW-1133">Transmembrane helix</keyword>
<sequence length="40" mass="4747">SINPNFFKKIPLIRREKQFLFQLPCVSIAPTLLYNILNKK</sequence>
<reference evidence="2 3" key="1">
    <citation type="submission" date="2016-03" db="EMBL/GenBank/DDBJ databases">
        <title>EvidentialGene: Evidence-directed Construction of Genes on Genomes.</title>
        <authorList>
            <person name="Gilbert D.G."/>
            <person name="Choi J.-H."/>
            <person name="Mockaitis K."/>
            <person name="Colbourne J."/>
            <person name="Pfrender M."/>
        </authorList>
    </citation>
    <scope>NUCLEOTIDE SEQUENCE [LARGE SCALE GENOMIC DNA]</scope>
    <source>
        <strain evidence="2 3">Xinb3</strain>
        <tissue evidence="2">Complete organism</tissue>
    </source>
</reference>
<dbReference type="Proteomes" id="UP000076858">
    <property type="component" value="Unassembled WGS sequence"/>
</dbReference>
<evidence type="ECO:0000313" key="3">
    <source>
        <dbReference type="Proteomes" id="UP000076858"/>
    </source>
</evidence>
<feature type="non-terminal residue" evidence="2">
    <location>
        <position position="1"/>
    </location>
</feature>
<accession>A0A164J994</accession>
<evidence type="ECO:0000313" key="2">
    <source>
        <dbReference type="EMBL" id="KZS02117.1"/>
    </source>
</evidence>
<feature type="non-terminal residue" evidence="2">
    <location>
        <position position="40"/>
    </location>
</feature>